<sequence>MNFYGINFLENQSRLNDYIKYFLIFSSLILLILVFSLYLRHRINTKYRDLSIIFFLILMFALGVQYSDYEINQTKHSQSSQMVNFVKGLAKQENIDANEIYASATQFSDGIIVEFNDKFYKVSLSSDQNSYTLTETYLINDNITYTE</sequence>
<geneLocation type="plasmid" evidence="2 3">
    <name>pEIDB1</name>
</geneLocation>
<dbReference type="Proteomes" id="UP000831692">
    <property type="component" value="Plasmid pEIDB1"/>
</dbReference>
<organism evidence="2 3">
    <name type="scientific">Enterococcus innesii</name>
    <dbReference type="NCBI Taxonomy" id="2839759"/>
    <lineage>
        <taxon>Bacteria</taxon>
        <taxon>Bacillati</taxon>
        <taxon>Bacillota</taxon>
        <taxon>Bacilli</taxon>
        <taxon>Lactobacillales</taxon>
        <taxon>Enterococcaceae</taxon>
        <taxon>Enterococcus</taxon>
    </lineage>
</organism>
<evidence type="ECO:0000256" key="1">
    <source>
        <dbReference type="SAM" id="Phobius"/>
    </source>
</evidence>
<protein>
    <recommendedName>
        <fullName evidence="4">DUF3290 domain-containing protein</fullName>
    </recommendedName>
</protein>
<evidence type="ECO:0000313" key="3">
    <source>
        <dbReference type="Proteomes" id="UP000831692"/>
    </source>
</evidence>
<dbReference type="RefSeq" id="WP_244353457.1">
    <property type="nucleotide sequence ID" value="NZ_AP025636.1"/>
</dbReference>
<keyword evidence="1" id="KW-0472">Membrane</keyword>
<keyword evidence="2" id="KW-0614">Plasmid</keyword>
<accession>A0ABM7XX29</accession>
<keyword evidence="1" id="KW-0812">Transmembrane</keyword>
<keyword evidence="3" id="KW-1185">Reference proteome</keyword>
<dbReference type="GeneID" id="83459334"/>
<feature type="transmembrane region" description="Helical" evidence="1">
    <location>
        <begin position="18"/>
        <end position="38"/>
    </location>
</feature>
<gene>
    <name evidence="2" type="ORF">ENLAB_33100</name>
</gene>
<feature type="transmembrane region" description="Helical" evidence="1">
    <location>
        <begin position="50"/>
        <end position="67"/>
    </location>
</feature>
<name>A0ABM7XX29_9ENTE</name>
<dbReference type="InterPro" id="IPR021707">
    <property type="entry name" value="DUF3290"/>
</dbReference>
<proteinExistence type="predicted"/>
<dbReference type="EMBL" id="AP025636">
    <property type="protein sequence ID" value="BDG69746.1"/>
    <property type="molecule type" value="Genomic_DNA"/>
</dbReference>
<evidence type="ECO:0008006" key="4">
    <source>
        <dbReference type="Google" id="ProtNLM"/>
    </source>
</evidence>
<dbReference type="Pfam" id="PF11694">
    <property type="entry name" value="DUF3290"/>
    <property type="match status" value="1"/>
</dbReference>
<evidence type="ECO:0000313" key="2">
    <source>
        <dbReference type="EMBL" id="BDG69746.1"/>
    </source>
</evidence>
<reference evidence="2 3" key="1">
    <citation type="submission" date="2022-03" db="EMBL/GenBank/DDBJ databases">
        <title>Complete genome sequence of Enterococcus innesii DB-1.</title>
        <authorList>
            <person name="Fukuda D."/>
            <person name="Nolasco-Hipolito C."/>
        </authorList>
    </citation>
    <scope>NUCLEOTIDE SEQUENCE [LARGE SCALE GENOMIC DNA]</scope>
    <source>
        <strain evidence="2 3">DB-1</strain>
        <plasmid evidence="2 3">pEIDB1</plasmid>
    </source>
</reference>
<keyword evidence="1" id="KW-1133">Transmembrane helix</keyword>